<evidence type="ECO:0000256" key="6">
    <source>
        <dbReference type="ARBA" id="ARBA00012924"/>
    </source>
</evidence>
<dbReference type="PROSITE" id="PS00600">
    <property type="entry name" value="AA_TRANSFER_CLASS_3"/>
    <property type="match status" value="1"/>
</dbReference>
<evidence type="ECO:0000256" key="7">
    <source>
        <dbReference type="ARBA" id="ARBA00022576"/>
    </source>
</evidence>
<evidence type="ECO:0000256" key="12">
    <source>
        <dbReference type="RuleBase" id="RU365036"/>
    </source>
</evidence>
<dbReference type="GO" id="GO:0005759">
    <property type="term" value="C:mitochondrial matrix"/>
    <property type="evidence" value="ECO:0007669"/>
    <property type="project" value="UniProtKB-SubCell"/>
</dbReference>
<dbReference type="EnsemblMetazoa" id="GBRI020480-RA">
    <property type="protein sequence ID" value="GBRI020480-PA"/>
    <property type="gene ID" value="GBRI020480"/>
</dbReference>
<dbReference type="PANTHER" id="PTHR11986:SF18">
    <property type="entry name" value="ORNITHINE AMINOTRANSFERASE, MITOCHONDRIAL"/>
    <property type="match status" value="1"/>
</dbReference>
<dbReference type="GO" id="GO:0019544">
    <property type="term" value="P:L-arginine catabolic process to L-glutamate"/>
    <property type="evidence" value="ECO:0007669"/>
    <property type="project" value="TreeGrafter"/>
</dbReference>
<comment type="similarity">
    <text evidence="4 11">Belongs to the class-III pyridoxal-phosphate-dependent aminotransferase family.</text>
</comment>
<comment type="cofactor">
    <cofactor evidence="1 12">
        <name>pyridoxal 5'-phosphate</name>
        <dbReference type="ChEBI" id="CHEBI:597326"/>
    </cofactor>
</comment>
<dbReference type="NCBIfam" id="TIGR01885">
    <property type="entry name" value="Orn_aminotrans"/>
    <property type="match status" value="1"/>
</dbReference>
<dbReference type="SUPFAM" id="SSF53383">
    <property type="entry name" value="PLP-dependent transferases"/>
    <property type="match status" value="1"/>
</dbReference>
<protein>
    <recommendedName>
        <fullName evidence="6 12">Ornithine aminotransferase</fullName>
        <ecNumber evidence="6 12">2.6.1.13</ecNumber>
    </recommendedName>
</protein>
<dbReference type="Pfam" id="PF00202">
    <property type="entry name" value="Aminotran_3"/>
    <property type="match status" value="1"/>
</dbReference>
<comment type="subunit">
    <text evidence="5">Homotetramer.</text>
</comment>
<keyword evidence="8 12" id="KW-0808">Transferase</keyword>
<dbReference type="Gene3D" id="3.40.640.10">
    <property type="entry name" value="Type I PLP-dependent aspartate aminotransferase-like (Major domain)"/>
    <property type="match status" value="1"/>
</dbReference>
<evidence type="ECO:0000313" key="14">
    <source>
        <dbReference type="Proteomes" id="UP000091820"/>
    </source>
</evidence>
<dbReference type="PANTHER" id="PTHR11986">
    <property type="entry name" value="AMINOTRANSFERASE CLASS III"/>
    <property type="match status" value="1"/>
</dbReference>
<dbReference type="InterPro" id="IPR050103">
    <property type="entry name" value="Class-III_PLP-dep_AT"/>
</dbReference>
<dbReference type="Gene3D" id="3.90.1150.10">
    <property type="entry name" value="Aspartate Aminotransferase, domain 1"/>
    <property type="match status" value="1"/>
</dbReference>
<dbReference type="GO" id="GO:0004587">
    <property type="term" value="F:ornithine aminotransferase activity"/>
    <property type="evidence" value="ECO:0007669"/>
    <property type="project" value="UniProtKB-EC"/>
</dbReference>
<comment type="subcellular location">
    <subcellularLocation>
        <location evidence="2">Mitochondrion matrix</location>
    </subcellularLocation>
</comment>
<dbReference type="InterPro" id="IPR015422">
    <property type="entry name" value="PyrdxlP-dep_Trfase_small"/>
</dbReference>
<dbReference type="InterPro" id="IPR010164">
    <property type="entry name" value="Orn_aminotrans"/>
</dbReference>
<evidence type="ECO:0000256" key="1">
    <source>
        <dbReference type="ARBA" id="ARBA00001933"/>
    </source>
</evidence>
<dbReference type="Proteomes" id="UP000091820">
    <property type="component" value="Unassembled WGS sequence"/>
</dbReference>
<dbReference type="AlphaFoldDB" id="A0A1A9WHZ2"/>
<reference evidence="14" key="1">
    <citation type="submission" date="2014-03" db="EMBL/GenBank/DDBJ databases">
        <authorList>
            <person name="Aksoy S."/>
            <person name="Warren W."/>
            <person name="Wilson R.K."/>
        </authorList>
    </citation>
    <scope>NUCLEOTIDE SEQUENCE [LARGE SCALE GENOMIC DNA]</scope>
    <source>
        <strain evidence="14">IAEA</strain>
    </source>
</reference>
<comment type="catalytic activity">
    <reaction evidence="12">
        <text>a 2-oxocarboxylate + L-ornithine = L-glutamate 5-semialdehyde + an L-alpha-amino acid</text>
        <dbReference type="Rhea" id="RHEA:13877"/>
        <dbReference type="ChEBI" id="CHEBI:35179"/>
        <dbReference type="ChEBI" id="CHEBI:46911"/>
        <dbReference type="ChEBI" id="CHEBI:58066"/>
        <dbReference type="ChEBI" id="CHEBI:59869"/>
        <dbReference type="EC" id="2.6.1.13"/>
    </reaction>
</comment>
<dbReference type="GO" id="GO:0042802">
    <property type="term" value="F:identical protein binding"/>
    <property type="evidence" value="ECO:0007669"/>
    <property type="project" value="TreeGrafter"/>
</dbReference>
<dbReference type="PIRSF" id="PIRSF000521">
    <property type="entry name" value="Transaminase_4ab_Lys_Orn"/>
    <property type="match status" value="1"/>
</dbReference>
<dbReference type="VEuPathDB" id="VectorBase:GBRI020480"/>
<dbReference type="EC" id="2.6.1.13" evidence="6 12"/>
<comment type="pathway">
    <text evidence="3 12">Amino-acid biosynthesis; L-proline biosynthesis; L-glutamate 5-semialdehyde from L-ornithine: step 1/1.</text>
</comment>
<keyword evidence="10" id="KW-0809">Transit peptide</keyword>
<dbReference type="FunFam" id="3.40.640.10:FF:000011">
    <property type="entry name" value="Ornithine aminotransferase"/>
    <property type="match status" value="1"/>
</dbReference>
<evidence type="ECO:0000256" key="4">
    <source>
        <dbReference type="ARBA" id="ARBA00008954"/>
    </source>
</evidence>
<keyword evidence="14" id="KW-1185">Reference proteome</keyword>
<evidence type="ECO:0000256" key="11">
    <source>
        <dbReference type="RuleBase" id="RU003560"/>
    </source>
</evidence>
<evidence type="ECO:0000256" key="2">
    <source>
        <dbReference type="ARBA" id="ARBA00004305"/>
    </source>
</evidence>
<dbReference type="InterPro" id="IPR015421">
    <property type="entry name" value="PyrdxlP-dep_Trfase_major"/>
</dbReference>
<reference evidence="13" key="2">
    <citation type="submission" date="2020-05" db="UniProtKB">
        <authorList>
            <consortium name="EnsemblMetazoa"/>
        </authorList>
    </citation>
    <scope>IDENTIFICATION</scope>
    <source>
        <strain evidence="13">IAEA</strain>
    </source>
</reference>
<dbReference type="STRING" id="37001.A0A1A9WHZ2"/>
<dbReference type="InterPro" id="IPR015424">
    <property type="entry name" value="PyrdxlP-dep_Trfase"/>
</dbReference>
<proteinExistence type="inferred from homology"/>
<evidence type="ECO:0000313" key="13">
    <source>
        <dbReference type="EnsemblMetazoa" id="GBRI020480-PA"/>
    </source>
</evidence>
<dbReference type="InterPro" id="IPR049704">
    <property type="entry name" value="Aminotrans_3_PPA_site"/>
</dbReference>
<keyword evidence="7 12" id="KW-0032">Aminotransferase</keyword>
<accession>A0A1A9WHZ2</accession>
<organism evidence="13 14">
    <name type="scientific">Glossina brevipalpis</name>
    <dbReference type="NCBI Taxonomy" id="37001"/>
    <lineage>
        <taxon>Eukaryota</taxon>
        <taxon>Metazoa</taxon>
        <taxon>Ecdysozoa</taxon>
        <taxon>Arthropoda</taxon>
        <taxon>Hexapoda</taxon>
        <taxon>Insecta</taxon>
        <taxon>Pterygota</taxon>
        <taxon>Neoptera</taxon>
        <taxon>Endopterygota</taxon>
        <taxon>Diptera</taxon>
        <taxon>Brachycera</taxon>
        <taxon>Muscomorpha</taxon>
        <taxon>Hippoboscoidea</taxon>
        <taxon>Glossinidae</taxon>
        <taxon>Glossina</taxon>
    </lineage>
</organism>
<name>A0A1A9WHZ2_9MUSC</name>
<evidence type="ECO:0000256" key="10">
    <source>
        <dbReference type="ARBA" id="ARBA00022946"/>
    </source>
</evidence>
<evidence type="ECO:0000256" key="8">
    <source>
        <dbReference type="ARBA" id="ARBA00022679"/>
    </source>
</evidence>
<sequence length="425" mass="47286">MLAKFLKQAITDRHLCRQQQFIIRQVTSQQVFEREQKFGAHNYHPLPVALTKAQGVFVWDVEGKRYFDYLSAYSAVNQGHGHPKIVKALTEQAQKLALTSRAFYSDVLGEYEDYITKLFNYDKVLPMNTGVEGGETACKLARKWGYTKKNIPKNQAKIIFAENNFWGRTLAAISASTDPSSYDGFGPFMPGFEIIKYNDPQALEKVLQDNNVCAFMVEPIQGEAGVVVPDMGYLQKVRDLCTKYNVLWIADEVQTGLSRTGRLLAVDHENVKPDILILGKALSGGMYPVSAVLCNDDIMLCIKPGEHGSTYGGNPLGSKVAIAALEVLQEEKLSENAEKMGSILRIELSKLPKDVIIAVRGKGLLNAIVINSKYDAWKVCLRLKENGLLAKPTHGDIIRFAPPLVITETQILESIDIIKKSIMSM</sequence>
<dbReference type="InterPro" id="IPR005814">
    <property type="entry name" value="Aminotrans_3"/>
</dbReference>
<evidence type="ECO:0000256" key="3">
    <source>
        <dbReference type="ARBA" id="ARBA00004998"/>
    </source>
</evidence>
<keyword evidence="9 11" id="KW-0663">Pyridoxal phosphate</keyword>
<evidence type="ECO:0000256" key="9">
    <source>
        <dbReference type="ARBA" id="ARBA00022898"/>
    </source>
</evidence>
<dbReference type="FunFam" id="3.90.1150.10:FF:000152">
    <property type="entry name" value="Ornithine aminotransferase"/>
    <property type="match status" value="1"/>
</dbReference>
<dbReference type="GO" id="GO:0010121">
    <property type="term" value="P:L-arginine catabolic process to proline via ornithine"/>
    <property type="evidence" value="ECO:0007669"/>
    <property type="project" value="TreeGrafter"/>
</dbReference>
<dbReference type="CDD" id="cd00610">
    <property type="entry name" value="OAT_like"/>
    <property type="match status" value="1"/>
</dbReference>
<dbReference type="GO" id="GO:0055129">
    <property type="term" value="P:L-proline biosynthetic process"/>
    <property type="evidence" value="ECO:0007669"/>
    <property type="project" value="UniProtKB-UniPathway"/>
</dbReference>
<dbReference type="GO" id="GO:0030170">
    <property type="term" value="F:pyridoxal phosphate binding"/>
    <property type="evidence" value="ECO:0007669"/>
    <property type="project" value="InterPro"/>
</dbReference>
<evidence type="ECO:0000256" key="5">
    <source>
        <dbReference type="ARBA" id="ARBA00011881"/>
    </source>
</evidence>
<dbReference type="UniPathway" id="UPA00098">
    <property type="reaction ID" value="UER00358"/>
</dbReference>